<dbReference type="EMBL" id="MLJW01000948">
    <property type="protein sequence ID" value="OIQ81259.1"/>
    <property type="molecule type" value="Genomic_DNA"/>
</dbReference>
<keyword evidence="1" id="KW-0175">Coiled coil</keyword>
<comment type="caution">
    <text evidence="2">The sequence shown here is derived from an EMBL/GenBank/DDBJ whole genome shotgun (WGS) entry which is preliminary data.</text>
</comment>
<protein>
    <submittedName>
        <fullName evidence="2">Chromosome partition protein Smc</fullName>
    </submittedName>
</protein>
<name>A0A1J5QUU9_9ZZZZ</name>
<sequence length="172" mass="19092">MSTLTIDTLRLADGLKAAGAPAPQAEATARLLGEALADAIDPHDAAREKLEATIVDWRIEWRGEMSMLRGAQQHDSKRLNAVELGLGTVEQRLDKVEQRLDRVEQRLDRVEQRLDKVEQRLDAVELRLGKVEQAVRAVELQLYGQSRDLGWLKIGHALVLASVLSLVAKAFA</sequence>
<accession>A0A1J5QUU9</accession>
<feature type="coiled-coil region" evidence="1">
    <location>
        <begin position="86"/>
        <end position="141"/>
    </location>
</feature>
<proteinExistence type="predicted"/>
<gene>
    <name evidence="2" type="primary">smc_31</name>
    <name evidence="2" type="ORF">GALL_369770</name>
</gene>
<reference evidence="2" key="1">
    <citation type="submission" date="2016-10" db="EMBL/GenBank/DDBJ databases">
        <title>Sequence of Gallionella enrichment culture.</title>
        <authorList>
            <person name="Poehlein A."/>
            <person name="Muehling M."/>
            <person name="Daniel R."/>
        </authorList>
    </citation>
    <scope>NUCLEOTIDE SEQUENCE</scope>
</reference>
<dbReference type="SUPFAM" id="SSF57997">
    <property type="entry name" value="Tropomyosin"/>
    <property type="match status" value="1"/>
</dbReference>
<dbReference type="Gene3D" id="1.20.1260.80">
    <property type="match status" value="1"/>
</dbReference>
<evidence type="ECO:0000256" key="1">
    <source>
        <dbReference type="SAM" id="Coils"/>
    </source>
</evidence>
<evidence type="ECO:0000313" key="2">
    <source>
        <dbReference type="EMBL" id="OIQ81259.1"/>
    </source>
</evidence>
<organism evidence="2">
    <name type="scientific">mine drainage metagenome</name>
    <dbReference type="NCBI Taxonomy" id="410659"/>
    <lineage>
        <taxon>unclassified sequences</taxon>
        <taxon>metagenomes</taxon>
        <taxon>ecological metagenomes</taxon>
    </lineage>
</organism>
<dbReference type="AlphaFoldDB" id="A0A1J5QUU9"/>